<keyword evidence="1" id="KW-0472">Membrane</keyword>
<keyword evidence="1" id="KW-0812">Transmembrane</keyword>
<name>A0ABW2XMK0_9ACTN</name>
<keyword evidence="1" id="KW-1133">Transmembrane helix</keyword>
<accession>A0ABW2XMK0</accession>
<sequence length="81" mass="8837">MSRLRLHGDGTQITWRSSRAAKSTLIISGAISAAVVAIVYPTLGFSLNVGAVIFVTLRALAQEPARSSDRHDQESREDRTR</sequence>
<keyword evidence="3" id="KW-1185">Reference proteome</keyword>
<evidence type="ECO:0000313" key="3">
    <source>
        <dbReference type="Proteomes" id="UP001597063"/>
    </source>
</evidence>
<proteinExistence type="predicted"/>
<dbReference type="RefSeq" id="WP_131755621.1">
    <property type="nucleotide sequence ID" value="NZ_CAACUY010000007.1"/>
</dbReference>
<gene>
    <name evidence="2" type="ORF">ACFQZM_16215</name>
</gene>
<protein>
    <submittedName>
        <fullName evidence="2">Uncharacterized protein</fullName>
    </submittedName>
</protein>
<evidence type="ECO:0000313" key="2">
    <source>
        <dbReference type="EMBL" id="MFD0686047.1"/>
    </source>
</evidence>
<feature type="transmembrane region" description="Helical" evidence="1">
    <location>
        <begin position="20"/>
        <end position="39"/>
    </location>
</feature>
<dbReference type="Proteomes" id="UP001597063">
    <property type="component" value="Unassembled WGS sequence"/>
</dbReference>
<dbReference type="EMBL" id="JBHTGP010000007">
    <property type="protein sequence ID" value="MFD0686047.1"/>
    <property type="molecule type" value="Genomic_DNA"/>
</dbReference>
<evidence type="ECO:0000256" key="1">
    <source>
        <dbReference type="SAM" id="Phobius"/>
    </source>
</evidence>
<organism evidence="2 3">
    <name type="scientific">Actinomadura fibrosa</name>
    <dbReference type="NCBI Taxonomy" id="111802"/>
    <lineage>
        <taxon>Bacteria</taxon>
        <taxon>Bacillati</taxon>
        <taxon>Actinomycetota</taxon>
        <taxon>Actinomycetes</taxon>
        <taxon>Streptosporangiales</taxon>
        <taxon>Thermomonosporaceae</taxon>
        <taxon>Actinomadura</taxon>
    </lineage>
</organism>
<reference evidence="3" key="1">
    <citation type="journal article" date="2019" name="Int. J. Syst. Evol. Microbiol.">
        <title>The Global Catalogue of Microorganisms (GCM) 10K type strain sequencing project: providing services to taxonomists for standard genome sequencing and annotation.</title>
        <authorList>
            <consortium name="The Broad Institute Genomics Platform"/>
            <consortium name="The Broad Institute Genome Sequencing Center for Infectious Disease"/>
            <person name="Wu L."/>
            <person name="Ma J."/>
        </authorList>
    </citation>
    <scope>NUCLEOTIDE SEQUENCE [LARGE SCALE GENOMIC DNA]</scope>
    <source>
        <strain evidence="3">JCM 9371</strain>
    </source>
</reference>
<comment type="caution">
    <text evidence="2">The sequence shown here is derived from an EMBL/GenBank/DDBJ whole genome shotgun (WGS) entry which is preliminary data.</text>
</comment>